<dbReference type="PANTHER" id="PTHR30337:SF0">
    <property type="entry name" value="NUCLEASE SBCCD SUBUNIT D"/>
    <property type="match status" value="1"/>
</dbReference>
<dbReference type="InterPro" id="IPR041796">
    <property type="entry name" value="Mre11_N"/>
</dbReference>
<evidence type="ECO:0000256" key="5">
    <source>
        <dbReference type="ARBA" id="ARBA00022801"/>
    </source>
</evidence>
<dbReference type="Pfam" id="PF12320">
    <property type="entry name" value="SbcD_C"/>
    <property type="match status" value="1"/>
</dbReference>
<dbReference type="GO" id="GO:0006260">
    <property type="term" value="P:DNA replication"/>
    <property type="evidence" value="ECO:0007669"/>
    <property type="project" value="UniProtKB-KW"/>
</dbReference>
<feature type="domain" description="Calcineurin-like phosphoesterase" evidence="8">
    <location>
        <begin position="1"/>
        <end position="103"/>
    </location>
</feature>
<dbReference type="NCBIfam" id="TIGR00619">
    <property type="entry name" value="sbcd"/>
    <property type="match status" value="1"/>
</dbReference>
<dbReference type="EMBL" id="LR778175">
    <property type="protein sequence ID" value="CAB1276214.1"/>
    <property type="molecule type" value="Genomic_DNA"/>
</dbReference>
<dbReference type="Gene3D" id="3.60.21.10">
    <property type="match status" value="1"/>
</dbReference>
<dbReference type="NCBIfam" id="NF008206">
    <property type="entry name" value="PRK10966.1"/>
    <property type="match status" value="1"/>
</dbReference>
<dbReference type="KEGG" id="ntg:NSCAC_1056"/>
<keyword evidence="4 7" id="KW-0540">Nuclease</keyword>
<evidence type="ECO:0000256" key="2">
    <source>
        <dbReference type="ARBA" id="ARBA00011322"/>
    </source>
</evidence>
<dbReference type="SUPFAM" id="SSF56300">
    <property type="entry name" value="Metallo-dependent phosphatases"/>
    <property type="match status" value="1"/>
</dbReference>
<name>A0A7G1QA98_9GAMM</name>
<evidence type="ECO:0000259" key="9">
    <source>
        <dbReference type="Pfam" id="PF12320"/>
    </source>
</evidence>
<dbReference type="AlphaFoldDB" id="A0A7G1QA98"/>
<keyword evidence="11" id="KW-1185">Reference proteome</keyword>
<dbReference type="InterPro" id="IPR050535">
    <property type="entry name" value="DNA_Repair-Maintenance_Comp"/>
</dbReference>
<sequence>MKIIHTSDWHLGQHFMGKSREPEHQAFLAWLLEQIKIHEVNALIIAGDVFDTGTPPSYARKLYNDFIVALQPLSCQLVVIGGNHDSVATLHESRELLSYLNCLVVGGTERNLKEQVQLLHDREGNPGAILCAVPYLRPQELVTSQAGESSDDKARTLSQAIAQHYATLYDFACRKRQELGKALPIIGTGHLMVLGGESSESVRDIYIGTLAGFPAQFFPPMDYLALGHLHRGQTAGGQDHFRYSGSPIPLSFDEVKQTKQVLLLDVDLDQPIQIHSLSIPVFRKLATLKGKVSEIASQFNALIQSEVSDFSVQPCWLEVEIQDNDYLNNIQSQLQTLCEDHSIEVLRIKRQQQNIPELSSGVVKESLTELTVEEVFQRRIQLENFEDETEKEQLTQLFKEIITTLSAET</sequence>
<dbReference type="PANTHER" id="PTHR30337">
    <property type="entry name" value="COMPONENT OF ATP-DEPENDENT DSDNA EXONUCLEASE"/>
    <property type="match status" value="1"/>
</dbReference>
<dbReference type="InterPro" id="IPR026843">
    <property type="entry name" value="SbcD_C"/>
</dbReference>
<keyword evidence="5 7" id="KW-0378">Hydrolase</keyword>
<dbReference type="GO" id="GO:0008408">
    <property type="term" value="F:3'-5' exonuclease activity"/>
    <property type="evidence" value="ECO:0007669"/>
    <property type="project" value="InterPro"/>
</dbReference>
<comment type="function">
    <text evidence="7">SbcCD cleaves DNA hairpin structures. These structures can inhibit DNA replication and are intermediates in certain DNA recombination reactions. The complex acts as a 3'-&gt;5' double strand exonuclease that can open hairpins. It also has a 5' single-strand endonuclease activity.</text>
</comment>
<comment type="subunit">
    <text evidence="2 7">Heterodimer of SbcC and SbcD.</text>
</comment>
<evidence type="ECO:0000313" key="11">
    <source>
        <dbReference type="Proteomes" id="UP000516072"/>
    </source>
</evidence>
<gene>
    <name evidence="7 10" type="primary">sbcD</name>
    <name evidence="10" type="ORF">NSCAC_1056</name>
</gene>
<keyword evidence="7" id="KW-0235">DNA replication</keyword>
<evidence type="ECO:0000256" key="6">
    <source>
        <dbReference type="ARBA" id="ARBA00022839"/>
    </source>
</evidence>
<accession>A0A7G1QA98</accession>
<dbReference type="InterPro" id="IPR004593">
    <property type="entry name" value="SbcD"/>
</dbReference>
<dbReference type="Proteomes" id="UP000516072">
    <property type="component" value="Chromosome"/>
</dbReference>
<dbReference type="CDD" id="cd00840">
    <property type="entry name" value="MPP_Mre11_N"/>
    <property type="match status" value="1"/>
</dbReference>
<evidence type="ECO:0000256" key="7">
    <source>
        <dbReference type="RuleBase" id="RU363069"/>
    </source>
</evidence>
<comment type="similarity">
    <text evidence="1 7">Belongs to the SbcD family.</text>
</comment>
<dbReference type="GO" id="GO:0004519">
    <property type="term" value="F:endonuclease activity"/>
    <property type="evidence" value="ECO:0007669"/>
    <property type="project" value="UniProtKB-KW"/>
</dbReference>
<reference evidence="10 11" key="1">
    <citation type="submission" date="2020-03" db="EMBL/GenBank/DDBJ databases">
        <authorList>
            <person name="Picone N."/>
        </authorList>
    </citation>
    <scope>NUCLEOTIDE SEQUENCE [LARGE SCALE GENOMIC DNA]</scope>
    <source>
        <strain evidence="10">NSCAC1</strain>
    </source>
</reference>
<evidence type="ECO:0000313" key="10">
    <source>
        <dbReference type="EMBL" id="CAB1276214.1"/>
    </source>
</evidence>
<keyword evidence="6 7" id="KW-0269">Exonuclease</keyword>
<dbReference type="RefSeq" id="WP_197743790.1">
    <property type="nucleotide sequence ID" value="NZ_LR778175.1"/>
</dbReference>
<feature type="domain" description="Nuclease SbcCD subunit D C-terminal" evidence="9">
    <location>
        <begin position="281"/>
        <end position="383"/>
    </location>
</feature>
<keyword evidence="7" id="KW-0233">DNA recombination</keyword>
<dbReference type="InterPro" id="IPR004843">
    <property type="entry name" value="Calcineurin-like_PHP"/>
</dbReference>
<dbReference type="GO" id="GO:0006310">
    <property type="term" value="P:DNA recombination"/>
    <property type="evidence" value="ECO:0007669"/>
    <property type="project" value="UniProtKB-KW"/>
</dbReference>
<organism evidence="10 11">
    <name type="scientific">Candidatus Nitrosacidococcus tergens</name>
    <dbReference type="NCBI Taxonomy" id="553981"/>
    <lineage>
        <taxon>Bacteria</taxon>
        <taxon>Pseudomonadati</taxon>
        <taxon>Pseudomonadota</taxon>
        <taxon>Gammaproteobacteria</taxon>
        <taxon>Chromatiales</taxon>
        <taxon>Chromatiaceae</taxon>
        <taxon>Candidatus Nitrosacidococcus</taxon>
    </lineage>
</organism>
<dbReference type="Pfam" id="PF00149">
    <property type="entry name" value="Metallophos"/>
    <property type="match status" value="1"/>
</dbReference>
<dbReference type="InterPro" id="IPR029052">
    <property type="entry name" value="Metallo-depent_PP-like"/>
</dbReference>
<proteinExistence type="inferred from homology"/>
<protein>
    <recommendedName>
        <fullName evidence="3 7">Nuclease SbcCD subunit D</fullName>
    </recommendedName>
</protein>
<dbReference type="Gene3D" id="3.30.160.720">
    <property type="match status" value="1"/>
</dbReference>
<evidence type="ECO:0000256" key="3">
    <source>
        <dbReference type="ARBA" id="ARBA00013365"/>
    </source>
</evidence>
<evidence type="ECO:0000256" key="4">
    <source>
        <dbReference type="ARBA" id="ARBA00022722"/>
    </source>
</evidence>
<keyword evidence="7" id="KW-0255">Endonuclease</keyword>
<evidence type="ECO:0000256" key="1">
    <source>
        <dbReference type="ARBA" id="ARBA00010555"/>
    </source>
</evidence>
<evidence type="ECO:0000259" key="8">
    <source>
        <dbReference type="Pfam" id="PF00149"/>
    </source>
</evidence>